<gene>
    <name evidence="1" type="ORF">HaLaN_33138</name>
</gene>
<feature type="non-terminal residue" evidence="1">
    <location>
        <position position="1"/>
    </location>
</feature>
<reference evidence="1 2" key="1">
    <citation type="submission" date="2020-02" db="EMBL/GenBank/DDBJ databases">
        <title>Draft genome sequence of Haematococcus lacustris strain NIES-144.</title>
        <authorList>
            <person name="Morimoto D."/>
            <person name="Nakagawa S."/>
            <person name="Yoshida T."/>
            <person name="Sawayama S."/>
        </authorList>
    </citation>
    <scope>NUCLEOTIDE SEQUENCE [LARGE SCALE GENOMIC DNA]</scope>
    <source>
        <strain evidence="1 2">NIES-144</strain>
    </source>
</reference>
<sequence>LTGNVASSALAKNVVAVGATDNYTPLDVGNPGNTLLGANNSQGLVLSPCCWQKLAAQHALSTQGREHQLCFWPGSITPVAGCCPTGANSSVLYKALTIRRHGQGRVTKGSEIWAPRYWSASSEALDH</sequence>
<keyword evidence="2" id="KW-1185">Reference proteome</keyword>
<evidence type="ECO:0000313" key="1">
    <source>
        <dbReference type="EMBL" id="GFH33728.1"/>
    </source>
</evidence>
<evidence type="ECO:0000313" key="2">
    <source>
        <dbReference type="Proteomes" id="UP000485058"/>
    </source>
</evidence>
<accession>A0A6A0AMC8</accession>
<comment type="caution">
    <text evidence="1">The sequence shown here is derived from an EMBL/GenBank/DDBJ whole genome shotgun (WGS) entry which is preliminary data.</text>
</comment>
<dbReference type="Proteomes" id="UP000485058">
    <property type="component" value="Unassembled WGS sequence"/>
</dbReference>
<protein>
    <submittedName>
        <fullName evidence="1">Uncharacterized protein</fullName>
    </submittedName>
</protein>
<dbReference type="AlphaFoldDB" id="A0A6A0AMC8"/>
<organism evidence="1 2">
    <name type="scientific">Haematococcus lacustris</name>
    <name type="common">Green alga</name>
    <name type="synonym">Haematococcus pluvialis</name>
    <dbReference type="NCBI Taxonomy" id="44745"/>
    <lineage>
        <taxon>Eukaryota</taxon>
        <taxon>Viridiplantae</taxon>
        <taxon>Chlorophyta</taxon>
        <taxon>core chlorophytes</taxon>
        <taxon>Chlorophyceae</taxon>
        <taxon>CS clade</taxon>
        <taxon>Chlamydomonadales</taxon>
        <taxon>Haematococcaceae</taxon>
        <taxon>Haematococcus</taxon>
    </lineage>
</organism>
<name>A0A6A0AMC8_HAELA</name>
<dbReference type="EMBL" id="BLLF01009456">
    <property type="protein sequence ID" value="GFH33728.1"/>
    <property type="molecule type" value="Genomic_DNA"/>
</dbReference>
<proteinExistence type="predicted"/>